<reference evidence="6" key="1">
    <citation type="journal article" date="2023" name="G3 (Bethesda)">
        <title>Whole genome assembly and annotation of the endangered Caribbean coral Acropora cervicornis.</title>
        <authorList>
            <person name="Selwyn J.D."/>
            <person name="Vollmer S.V."/>
        </authorList>
    </citation>
    <scope>NUCLEOTIDE SEQUENCE</scope>
    <source>
        <strain evidence="6">K2</strain>
    </source>
</reference>
<keyword evidence="3" id="KW-0539">Nucleus</keyword>
<name>A0AAD9R4S4_ACRCE</name>
<feature type="compositionally biased region" description="Basic and acidic residues" evidence="4">
    <location>
        <begin position="717"/>
        <end position="727"/>
    </location>
</feature>
<dbReference type="GO" id="GO:0006357">
    <property type="term" value="P:regulation of transcription by RNA polymerase II"/>
    <property type="evidence" value="ECO:0007669"/>
    <property type="project" value="TreeGrafter"/>
</dbReference>
<evidence type="ECO:0000256" key="1">
    <source>
        <dbReference type="ARBA" id="ARBA00023015"/>
    </source>
</evidence>
<keyword evidence="2" id="KW-0804">Transcription</keyword>
<dbReference type="Proteomes" id="UP001249851">
    <property type="component" value="Unassembled WGS sequence"/>
</dbReference>
<proteinExistence type="predicted"/>
<feature type="region of interest" description="Disordered" evidence="4">
    <location>
        <begin position="966"/>
        <end position="991"/>
    </location>
</feature>
<dbReference type="SMART" id="SM00501">
    <property type="entry name" value="BRIGHT"/>
    <property type="match status" value="1"/>
</dbReference>
<evidence type="ECO:0000313" key="6">
    <source>
        <dbReference type="EMBL" id="KAK2573089.1"/>
    </source>
</evidence>
<feature type="region of interest" description="Disordered" evidence="4">
    <location>
        <begin position="708"/>
        <end position="727"/>
    </location>
</feature>
<dbReference type="Pfam" id="PF01388">
    <property type="entry name" value="ARID"/>
    <property type="match status" value="1"/>
</dbReference>
<dbReference type="Gene3D" id="1.10.150.60">
    <property type="entry name" value="ARID DNA-binding domain"/>
    <property type="match status" value="1"/>
</dbReference>
<feature type="compositionally biased region" description="Polar residues" evidence="4">
    <location>
        <begin position="435"/>
        <end position="450"/>
    </location>
</feature>
<feature type="region of interest" description="Disordered" evidence="4">
    <location>
        <begin position="762"/>
        <end position="807"/>
    </location>
</feature>
<evidence type="ECO:0000256" key="3">
    <source>
        <dbReference type="ARBA" id="ARBA00023242"/>
    </source>
</evidence>
<feature type="region of interest" description="Disordered" evidence="4">
    <location>
        <begin position="235"/>
        <end position="258"/>
    </location>
</feature>
<evidence type="ECO:0000256" key="4">
    <source>
        <dbReference type="SAM" id="MobiDB-lite"/>
    </source>
</evidence>
<accession>A0AAD9R4S4</accession>
<dbReference type="PANTHER" id="PTHR13964">
    <property type="entry name" value="RBP-RELATED"/>
    <property type="match status" value="1"/>
</dbReference>
<evidence type="ECO:0000259" key="5">
    <source>
        <dbReference type="PROSITE" id="PS51011"/>
    </source>
</evidence>
<dbReference type="PROSITE" id="PS51011">
    <property type="entry name" value="ARID"/>
    <property type="match status" value="1"/>
</dbReference>
<dbReference type="SUPFAM" id="SSF46774">
    <property type="entry name" value="ARID-like"/>
    <property type="match status" value="1"/>
</dbReference>
<evidence type="ECO:0000256" key="2">
    <source>
        <dbReference type="ARBA" id="ARBA00023163"/>
    </source>
</evidence>
<sequence>MPVTEVQWIGASCGRHSSYTFYRGFRLIVDGVVKNFCLGEFYFVKNSINEPICIAELQLVWYDASSDSKLASARLYFRPEDTPIGRLPNHGQDELLYADQKVVIKCHDMAIWEDSGIQWNCGMVPLFESDFVCIDDRYHLNSTYVSKEKERLRCAKKAWQSGEKSRQLKILTLPAYCRYRALKKRLLSGACLSRAQLLALGGVQGDESTSTRVLFCRDSFRHPCLDKFELSGDNKAPVLKGRPRKKRKNSAPQNCVAKKKRLVSEIQNHIDSFSSAKRSKLSEGDESASSDISEGVLERSKVPSNAAKAAPSIDSLPSINPKVQAISNIVPMTPLAHPPPLISAKSNKGTQHLKQEQNKMTECSRTIPMQKLVVCSKESRKDDKVGKNANSALLNGTAKAESLHAREKNDLLSKSSTFLESQSDSNLRSSLEVVQPQNVENPGTSNQSKELAKTIVTNLADESSFSRNSRPVATTQGTFGPQVEVSTGPVVRIQPVASLAQPVVSSRAVLPRPHQPERPLPLTVSSGIKTTNVAVTVSSGISSVTANSSLHVKPKPSLENEERLPVFVSNKKKENKVDKTEEAIAWKKKKKRLRMPGSVKDEIYDDEDEKYFMQTLQDFMKKTNQPLGKLPALGFKKVNLWTMYKTAQRFGGYDAVTSKRLWRRVYDSLGGSTTITSAATYTRRHYERLLLPYERFIRSQLKKQVDEKMRPVVSEPAPKEIPSKSDKKQALAVANSMSKHKSCTNPDGSKAVDLKKDSMIKESTHSKVPQVAVPVSSPQTLPRPASVASSSEKSVAKKINSRHTPQSVTLVTGKAEQTLPTGTVSSTNQEYEESKLFSKNVAEMSQSSVVTHPQIHKPVGQQNKQHNLNEFTDDNQTSARTNTIYAKNTTGTNSKSRESVQAGCLQRVARVVREIAPKPPSPQQSFTETKGREVIDLTSDDSPPQSQSKNYAICLVQGPQQNAEMSKMQGTKGKESEISKMPRTKTKDSNARRIAPKPQFKRESDCASRHGSIVDTHPRIEMTPLTDSNIYSVEPQGKQALKVSSHLPLSSSVSTVKKNFDEMYVSVKQEIGVPKHKKKLHQSKVEGTMSRFTQSPSGESADEHFAEWKRRQANVPQLTKSPVSQQRHTAPCNLEQEKLDYYVPENTCPLDCPCSLPMRRKSENLLLPLPKPKKEHYEEDLPFASMTWAPSSVGPGHPDHYIYSHPAHLPPPTDSLASHVYSASRIFIPSAQIFSPPYPLGMTPIGAPPLLAGAEDQIHIHPHCLMASTYPSSSSSRTPDGAAYPLYSFT</sequence>
<feature type="domain" description="ARID" evidence="5">
    <location>
        <begin position="606"/>
        <end position="698"/>
    </location>
</feature>
<dbReference type="CDD" id="cd16869">
    <property type="entry name" value="ARID_ARID5"/>
    <property type="match status" value="1"/>
</dbReference>
<dbReference type="InterPro" id="IPR051232">
    <property type="entry name" value="ARID/SWI1_ChromRemod"/>
</dbReference>
<keyword evidence="7" id="KW-1185">Reference proteome</keyword>
<feature type="region of interest" description="Disordered" evidence="4">
    <location>
        <begin position="421"/>
        <end position="450"/>
    </location>
</feature>
<dbReference type="GO" id="GO:0000976">
    <property type="term" value="F:transcription cis-regulatory region binding"/>
    <property type="evidence" value="ECO:0007669"/>
    <property type="project" value="TreeGrafter"/>
</dbReference>
<gene>
    <name evidence="6" type="ORF">P5673_002124</name>
</gene>
<reference evidence="6" key="2">
    <citation type="journal article" date="2023" name="Science">
        <title>Genomic signatures of disease resistance in endangered staghorn corals.</title>
        <authorList>
            <person name="Vollmer S.V."/>
            <person name="Selwyn J.D."/>
            <person name="Despard B.A."/>
            <person name="Roesel C.L."/>
        </authorList>
    </citation>
    <scope>NUCLEOTIDE SEQUENCE</scope>
    <source>
        <strain evidence="6">K2</strain>
    </source>
</reference>
<dbReference type="InterPro" id="IPR001606">
    <property type="entry name" value="ARID_dom"/>
</dbReference>
<protein>
    <submittedName>
        <fullName evidence="6">AT-rich interactive domain-containing protein 5B</fullName>
    </submittedName>
</protein>
<dbReference type="PANTHER" id="PTHR13964:SF44">
    <property type="entry name" value="ARID DOMAIN-CONTAINING PROTEIN"/>
    <property type="match status" value="1"/>
</dbReference>
<dbReference type="InterPro" id="IPR043151">
    <property type="entry name" value="BAH_sf"/>
</dbReference>
<dbReference type="SMART" id="SM01014">
    <property type="entry name" value="ARID"/>
    <property type="match status" value="1"/>
</dbReference>
<feature type="region of interest" description="Disordered" evidence="4">
    <location>
        <begin position="275"/>
        <end position="309"/>
    </location>
</feature>
<dbReference type="Gene3D" id="2.30.30.490">
    <property type="match status" value="1"/>
</dbReference>
<dbReference type="EMBL" id="JARQWQ010000003">
    <property type="protein sequence ID" value="KAK2573089.1"/>
    <property type="molecule type" value="Genomic_DNA"/>
</dbReference>
<feature type="compositionally biased region" description="Low complexity" evidence="4">
    <location>
        <begin position="768"/>
        <end position="793"/>
    </location>
</feature>
<organism evidence="6 7">
    <name type="scientific">Acropora cervicornis</name>
    <name type="common">Staghorn coral</name>
    <dbReference type="NCBI Taxonomy" id="6130"/>
    <lineage>
        <taxon>Eukaryota</taxon>
        <taxon>Metazoa</taxon>
        <taxon>Cnidaria</taxon>
        <taxon>Anthozoa</taxon>
        <taxon>Hexacorallia</taxon>
        <taxon>Scleractinia</taxon>
        <taxon>Astrocoeniina</taxon>
        <taxon>Acroporidae</taxon>
        <taxon>Acropora</taxon>
    </lineage>
</organism>
<feature type="compositionally biased region" description="Basic and acidic residues" evidence="4">
    <location>
        <begin position="972"/>
        <end position="991"/>
    </location>
</feature>
<comment type="caution">
    <text evidence="6">The sequence shown here is derived from an EMBL/GenBank/DDBJ whole genome shotgun (WGS) entry which is preliminary data.</text>
</comment>
<keyword evidence="1" id="KW-0805">Transcription regulation</keyword>
<dbReference type="InterPro" id="IPR036431">
    <property type="entry name" value="ARID_dom_sf"/>
</dbReference>
<dbReference type="GO" id="GO:0005634">
    <property type="term" value="C:nucleus"/>
    <property type="evidence" value="ECO:0007669"/>
    <property type="project" value="TreeGrafter"/>
</dbReference>
<evidence type="ECO:0000313" key="7">
    <source>
        <dbReference type="Proteomes" id="UP001249851"/>
    </source>
</evidence>